<dbReference type="RefSeq" id="WP_188906466.1">
    <property type="nucleotide sequence ID" value="NZ_BMIQ01000001.1"/>
</dbReference>
<reference evidence="2" key="2">
    <citation type="submission" date="2020-09" db="EMBL/GenBank/DDBJ databases">
        <authorList>
            <person name="Sun Q."/>
            <person name="Zhou Y."/>
        </authorList>
    </citation>
    <scope>NUCLEOTIDE SEQUENCE</scope>
    <source>
        <strain evidence="2">CGMCC 1.15367</strain>
    </source>
</reference>
<keyword evidence="3" id="KW-1185">Reference proteome</keyword>
<evidence type="ECO:0000313" key="3">
    <source>
        <dbReference type="Proteomes" id="UP000644699"/>
    </source>
</evidence>
<name>A0A917E048_9HYPH</name>
<accession>A0A917E048</accession>
<dbReference type="EMBL" id="BMIQ01000001">
    <property type="protein sequence ID" value="GGD87771.1"/>
    <property type="molecule type" value="Genomic_DNA"/>
</dbReference>
<feature type="chain" id="PRO_5037710554" description="4Fe-4S ferredoxin-type domain-containing protein" evidence="1">
    <location>
        <begin position="30"/>
        <end position="136"/>
    </location>
</feature>
<protein>
    <recommendedName>
        <fullName evidence="4">4Fe-4S ferredoxin-type domain-containing protein</fullName>
    </recommendedName>
</protein>
<organism evidence="2 3">
    <name type="scientific">Aureimonas endophytica</name>
    <dbReference type="NCBI Taxonomy" id="2027858"/>
    <lineage>
        <taxon>Bacteria</taxon>
        <taxon>Pseudomonadati</taxon>
        <taxon>Pseudomonadota</taxon>
        <taxon>Alphaproteobacteria</taxon>
        <taxon>Hyphomicrobiales</taxon>
        <taxon>Aurantimonadaceae</taxon>
        <taxon>Aureimonas</taxon>
    </lineage>
</organism>
<evidence type="ECO:0000256" key="1">
    <source>
        <dbReference type="SAM" id="SignalP"/>
    </source>
</evidence>
<gene>
    <name evidence="2" type="ORF">GCM10011390_03120</name>
</gene>
<keyword evidence="1" id="KW-0732">Signal</keyword>
<dbReference type="Proteomes" id="UP000644699">
    <property type="component" value="Unassembled WGS sequence"/>
</dbReference>
<evidence type="ECO:0000313" key="2">
    <source>
        <dbReference type="EMBL" id="GGD87771.1"/>
    </source>
</evidence>
<proteinExistence type="predicted"/>
<reference evidence="2" key="1">
    <citation type="journal article" date="2014" name="Int. J. Syst. Evol. Microbiol.">
        <title>Complete genome sequence of Corynebacterium casei LMG S-19264T (=DSM 44701T), isolated from a smear-ripened cheese.</title>
        <authorList>
            <consortium name="US DOE Joint Genome Institute (JGI-PGF)"/>
            <person name="Walter F."/>
            <person name="Albersmeier A."/>
            <person name="Kalinowski J."/>
            <person name="Ruckert C."/>
        </authorList>
    </citation>
    <scope>NUCLEOTIDE SEQUENCE</scope>
    <source>
        <strain evidence="2">CGMCC 1.15367</strain>
    </source>
</reference>
<feature type="signal peptide" evidence="1">
    <location>
        <begin position="1"/>
        <end position="29"/>
    </location>
</feature>
<evidence type="ECO:0008006" key="4">
    <source>
        <dbReference type="Google" id="ProtNLM"/>
    </source>
</evidence>
<dbReference type="AlphaFoldDB" id="A0A917E048"/>
<sequence length="136" mass="14027">MKRTYRLGGFLATLVVAALALVPAGEAMASAPRPAAVDADMPARSMADMEGMAGADGEATAEAMPCCPEKAKPDPKDCGKSACPTMTTCVAQCIPAGLPAAADTAFGNWSQAVFRPWPDRMLASLARPPPPRPPKT</sequence>
<comment type="caution">
    <text evidence="2">The sequence shown here is derived from an EMBL/GenBank/DDBJ whole genome shotgun (WGS) entry which is preliminary data.</text>
</comment>